<dbReference type="Pfam" id="PF20990">
    <property type="entry name" value="DUF2207_C"/>
    <property type="match status" value="1"/>
</dbReference>
<dbReference type="InterPro" id="IPR048389">
    <property type="entry name" value="YciQ-like_C"/>
</dbReference>
<dbReference type="RefSeq" id="WP_048121846.1">
    <property type="nucleotide sequence ID" value="NZ_CP009520.1"/>
</dbReference>
<dbReference type="GeneID" id="24811081"/>
<dbReference type="AlphaFoldDB" id="A0A0E3Q5T8"/>
<accession>A0A0E3Q5T8</accession>
<keyword evidence="2" id="KW-0812">Transmembrane</keyword>
<name>A0A0E3Q5T8_9EURY</name>
<evidence type="ECO:0000256" key="1">
    <source>
        <dbReference type="SAM" id="MobiDB-lite"/>
    </source>
</evidence>
<evidence type="ECO:0000259" key="4">
    <source>
        <dbReference type="Pfam" id="PF20990"/>
    </source>
</evidence>
<sequence>MELSDASFEAAIEANLNSALLTTILSKATLLKTILLLLLAFCLVSSASAKYSLERAETNIIVNASGITDVRESISYAFDGDYIDIHRELKALPAESIRNGSELGYKLWGEEWEKPLKSFKGNIMLPVKKESEIRYWTHPVVYTQEVNIENSAINLRAGEIPSTQWYEVRAVFPGITSSGFGSVKVDEARGLGRIVAIENAYQQKNMILNSLYRKTFLFALFVLAFPLLIYYIYGREQKIDYEKISETEVPDNSKPAVVNAIVMGRMGIPTIDGFTATVMDLVNRGYLSLRNLKPEEIDSSYTPELDSSHTPKSNLSHTPELDSSHTLESNLSHTPELDSSHIPESNLSHTPELDSSHTPESGSRDFIVELLNNEIYSKAEGSLSELEDFEKDVLYLLKTHASERKVSWKKLETELQSGNSFYQFLTSWNKKVQAHTSFAKYFQFTGNIYMYWFARTILIASIVYYILISGFFPSKVFPLASKINVLTSLIGIFGFVMIRCSGMFIKIFGRWTPEGSLYYKRCDNFKKYLTDLSALKGHSPESIETWDSYLVYAISLGIAKEMLQNMSLIVPSKQLRESRFYPISSNYSRSECSCGNAFSSSCSRDINREDNLEEDNIDGVSLE</sequence>
<evidence type="ECO:0000313" key="5">
    <source>
        <dbReference type="EMBL" id="AKB44852.1"/>
    </source>
</evidence>
<dbReference type="Pfam" id="PF09972">
    <property type="entry name" value="DUF2207"/>
    <property type="match status" value="1"/>
</dbReference>
<keyword evidence="2" id="KW-0472">Membrane</keyword>
<dbReference type="EMBL" id="CP009520">
    <property type="protein sequence ID" value="AKB44852.1"/>
    <property type="molecule type" value="Genomic_DNA"/>
</dbReference>
<dbReference type="PATRIC" id="fig|1434123.4.peg.3162"/>
<dbReference type="HOGENOM" id="CLU_026556_1_0_2"/>
<proteinExistence type="predicted"/>
<dbReference type="STRING" id="1434123.MSVAZ_2583"/>
<keyword evidence="6" id="KW-1185">Reference proteome</keyword>
<feature type="transmembrane region" description="Helical" evidence="2">
    <location>
        <begin position="484"/>
        <end position="508"/>
    </location>
</feature>
<dbReference type="InterPro" id="IPR018702">
    <property type="entry name" value="DUF2207"/>
</dbReference>
<feature type="compositionally biased region" description="Basic and acidic residues" evidence="1">
    <location>
        <begin position="351"/>
        <end position="361"/>
    </location>
</feature>
<evidence type="ECO:0008006" key="7">
    <source>
        <dbReference type="Google" id="ProtNLM"/>
    </source>
</evidence>
<evidence type="ECO:0000313" key="6">
    <source>
        <dbReference type="Proteomes" id="UP000033096"/>
    </source>
</evidence>
<feature type="region of interest" description="Disordered" evidence="1">
    <location>
        <begin position="299"/>
        <end position="361"/>
    </location>
</feature>
<organism evidence="5 6">
    <name type="scientific">Methanosarcina vacuolata Z-761</name>
    <dbReference type="NCBI Taxonomy" id="1434123"/>
    <lineage>
        <taxon>Archaea</taxon>
        <taxon>Methanobacteriati</taxon>
        <taxon>Methanobacteriota</taxon>
        <taxon>Stenosarchaea group</taxon>
        <taxon>Methanomicrobia</taxon>
        <taxon>Methanosarcinales</taxon>
        <taxon>Methanosarcinaceae</taxon>
        <taxon>Methanosarcina</taxon>
    </lineage>
</organism>
<keyword evidence="2" id="KW-1133">Transmembrane helix</keyword>
<evidence type="ECO:0000256" key="2">
    <source>
        <dbReference type="SAM" id="Phobius"/>
    </source>
</evidence>
<evidence type="ECO:0000259" key="3">
    <source>
        <dbReference type="Pfam" id="PF09972"/>
    </source>
</evidence>
<feature type="transmembrane region" description="Helical" evidence="2">
    <location>
        <begin position="215"/>
        <end position="233"/>
    </location>
</feature>
<protein>
    <recommendedName>
        <fullName evidence="7">DUF2207 domain-containing protein</fullName>
    </recommendedName>
</protein>
<feature type="transmembrane region" description="Helical" evidence="2">
    <location>
        <begin position="449"/>
        <end position="472"/>
    </location>
</feature>
<reference evidence="5 6" key="1">
    <citation type="submission" date="2014-07" db="EMBL/GenBank/DDBJ databases">
        <title>Methanogenic archaea and the global carbon cycle.</title>
        <authorList>
            <person name="Henriksen J.R."/>
            <person name="Luke J."/>
            <person name="Reinhart S."/>
            <person name="Benedict M.N."/>
            <person name="Youngblut N.D."/>
            <person name="Metcalf M.E."/>
            <person name="Whitaker R.J."/>
            <person name="Metcalf W.W."/>
        </authorList>
    </citation>
    <scope>NUCLEOTIDE SEQUENCE [LARGE SCALE GENOMIC DNA]</scope>
    <source>
        <strain evidence="5 6">Z-761</strain>
    </source>
</reference>
<dbReference type="KEGG" id="mvc:MSVAZ_2583"/>
<feature type="domain" description="DUF2207" evidence="3">
    <location>
        <begin position="98"/>
        <end position="172"/>
    </location>
</feature>
<feature type="compositionally biased region" description="Polar residues" evidence="1">
    <location>
        <begin position="308"/>
        <end position="317"/>
    </location>
</feature>
<feature type="domain" description="Predicted membrane protein YciQ-like C-terminal" evidence="4">
    <location>
        <begin position="247"/>
        <end position="566"/>
    </location>
</feature>
<gene>
    <name evidence="5" type="ORF">MSVAZ_2583</name>
</gene>
<dbReference type="Proteomes" id="UP000033096">
    <property type="component" value="Chromosome"/>
</dbReference>